<dbReference type="InterPro" id="IPR003754">
    <property type="entry name" value="4pyrrol_synth_uPrphyn_synth"/>
</dbReference>
<dbReference type="InterPro" id="IPR036108">
    <property type="entry name" value="4pyrrol_syn_uPrphyn_synt_sf"/>
</dbReference>
<gene>
    <name evidence="2" type="ORF">ACFOW1_16025</name>
</gene>
<dbReference type="RefSeq" id="WP_379015675.1">
    <property type="nucleotide sequence ID" value="NZ_JBHSDC010000029.1"/>
</dbReference>
<proteinExistence type="predicted"/>
<dbReference type="Proteomes" id="UP001595906">
    <property type="component" value="Unassembled WGS sequence"/>
</dbReference>
<keyword evidence="3" id="KW-1185">Reference proteome</keyword>
<dbReference type="SUPFAM" id="SSF69618">
    <property type="entry name" value="HemD-like"/>
    <property type="match status" value="1"/>
</dbReference>
<comment type="caution">
    <text evidence="2">The sequence shown here is derived from an EMBL/GenBank/DDBJ whole genome shotgun (WGS) entry which is preliminary data.</text>
</comment>
<evidence type="ECO:0000313" key="2">
    <source>
        <dbReference type="EMBL" id="MFC4233409.1"/>
    </source>
</evidence>
<dbReference type="CDD" id="cd06578">
    <property type="entry name" value="HemD"/>
    <property type="match status" value="1"/>
</dbReference>
<dbReference type="Pfam" id="PF02602">
    <property type="entry name" value="HEM4"/>
    <property type="match status" value="1"/>
</dbReference>
<dbReference type="Gene3D" id="3.40.50.10090">
    <property type="match status" value="2"/>
</dbReference>
<evidence type="ECO:0000259" key="1">
    <source>
        <dbReference type="Pfam" id="PF02602"/>
    </source>
</evidence>
<name>A0ABV8PZD1_9BACT</name>
<feature type="domain" description="Tetrapyrrole biosynthesis uroporphyrinogen III synthase" evidence="1">
    <location>
        <begin position="35"/>
        <end position="224"/>
    </location>
</feature>
<dbReference type="PANTHER" id="PTHR12390:SF0">
    <property type="entry name" value="UROPORPHYRINOGEN-III SYNTHASE"/>
    <property type="match status" value="1"/>
</dbReference>
<accession>A0ABV8PZD1</accession>
<reference evidence="3" key="1">
    <citation type="journal article" date="2019" name="Int. J. Syst. Evol. Microbiol.">
        <title>The Global Catalogue of Microorganisms (GCM) 10K type strain sequencing project: providing services to taxonomists for standard genome sequencing and annotation.</title>
        <authorList>
            <consortium name="The Broad Institute Genomics Platform"/>
            <consortium name="The Broad Institute Genome Sequencing Center for Infectious Disease"/>
            <person name="Wu L."/>
            <person name="Ma J."/>
        </authorList>
    </citation>
    <scope>NUCLEOTIDE SEQUENCE [LARGE SCALE GENOMIC DNA]</scope>
    <source>
        <strain evidence="3">CECT 8010</strain>
    </source>
</reference>
<protein>
    <submittedName>
        <fullName evidence="2">Uroporphyrinogen-III synthase</fullName>
    </submittedName>
</protein>
<evidence type="ECO:0000313" key="3">
    <source>
        <dbReference type="Proteomes" id="UP001595906"/>
    </source>
</evidence>
<dbReference type="EMBL" id="JBHSDC010000029">
    <property type="protein sequence ID" value="MFC4233409.1"/>
    <property type="molecule type" value="Genomic_DNA"/>
</dbReference>
<sequence length="234" mass="25404">MLTKPVNVLFTRPLDAILAQKASLRKVLVDTAKFIETKTTNDQVIIESVRATSDKAATVIFTSTNAVEAVVSFIAIKPNWDIYCIGGATKDAVIEVFGEAAIKSLAKSAANLAEKIITAGNVEKVVFFCGDQRLTTLPETLIANGIEVEELVVYNTELTPQVVEKNYHGIAFFSPSAVHSFFSENTVATSVILFAIGKTTAATIASYCSNKIVTCEWPGSEQMLDTVIHYFEKN</sequence>
<dbReference type="InterPro" id="IPR039793">
    <property type="entry name" value="UROS/Hem4"/>
</dbReference>
<organism evidence="2 3">
    <name type="scientific">Parasediminibacterium paludis</name>
    <dbReference type="NCBI Taxonomy" id="908966"/>
    <lineage>
        <taxon>Bacteria</taxon>
        <taxon>Pseudomonadati</taxon>
        <taxon>Bacteroidota</taxon>
        <taxon>Chitinophagia</taxon>
        <taxon>Chitinophagales</taxon>
        <taxon>Chitinophagaceae</taxon>
        <taxon>Parasediminibacterium</taxon>
    </lineage>
</organism>
<dbReference type="PANTHER" id="PTHR12390">
    <property type="entry name" value="UROPORPHYRINOGEN III SYNTHASE"/>
    <property type="match status" value="1"/>
</dbReference>